<dbReference type="AlphaFoldDB" id="A0A917LHC7"/>
<keyword evidence="2" id="KW-1185">Reference proteome</keyword>
<reference evidence="1" key="1">
    <citation type="journal article" date="2014" name="Int. J. Syst. Evol. Microbiol.">
        <title>Complete genome sequence of Corynebacterium casei LMG S-19264T (=DSM 44701T), isolated from a smear-ripened cheese.</title>
        <authorList>
            <consortium name="US DOE Joint Genome Institute (JGI-PGF)"/>
            <person name="Walter F."/>
            <person name="Albersmeier A."/>
            <person name="Kalinowski J."/>
            <person name="Ruckert C."/>
        </authorList>
    </citation>
    <scope>NUCLEOTIDE SEQUENCE</scope>
    <source>
        <strain evidence="1">CGMCC 1.12987</strain>
    </source>
</reference>
<gene>
    <name evidence="1" type="ORF">GCM10010916_45430</name>
</gene>
<name>A0A917LHC7_9BACL</name>
<dbReference type="EMBL" id="BMGR01000020">
    <property type="protein sequence ID" value="GGG23811.1"/>
    <property type="molecule type" value="Genomic_DNA"/>
</dbReference>
<sequence>MGWLTAIFAVWGTGLIYAGEYVQAAESLLIGTLIYALYRMNLKLEKKWLIK</sequence>
<evidence type="ECO:0000313" key="1">
    <source>
        <dbReference type="EMBL" id="GGG23811.1"/>
    </source>
</evidence>
<evidence type="ECO:0000313" key="2">
    <source>
        <dbReference type="Proteomes" id="UP000644756"/>
    </source>
</evidence>
<reference evidence="1" key="2">
    <citation type="submission" date="2020-09" db="EMBL/GenBank/DDBJ databases">
        <authorList>
            <person name="Sun Q."/>
            <person name="Zhou Y."/>
        </authorList>
    </citation>
    <scope>NUCLEOTIDE SEQUENCE</scope>
    <source>
        <strain evidence="1">CGMCC 1.12987</strain>
    </source>
</reference>
<proteinExistence type="predicted"/>
<protein>
    <submittedName>
        <fullName evidence="1">Uncharacterized protein</fullName>
    </submittedName>
</protein>
<comment type="caution">
    <text evidence="1">The sequence shown here is derived from an EMBL/GenBank/DDBJ whole genome shotgun (WGS) entry which is preliminary data.</text>
</comment>
<organism evidence="1 2">
    <name type="scientific">Paenibacillus abyssi</name>
    <dbReference type="NCBI Taxonomy" id="1340531"/>
    <lineage>
        <taxon>Bacteria</taxon>
        <taxon>Bacillati</taxon>
        <taxon>Bacillota</taxon>
        <taxon>Bacilli</taxon>
        <taxon>Bacillales</taxon>
        <taxon>Paenibacillaceae</taxon>
        <taxon>Paenibacillus</taxon>
    </lineage>
</organism>
<dbReference type="Proteomes" id="UP000644756">
    <property type="component" value="Unassembled WGS sequence"/>
</dbReference>
<accession>A0A917LHC7</accession>
<dbReference type="RefSeq" id="WP_188533377.1">
    <property type="nucleotide sequence ID" value="NZ_BMGR01000020.1"/>
</dbReference>